<dbReference type="InterPro" id="IPR000547">
    <property type="entry name" value="Clathrin_H-chain/VPS_repeat"/>
</dbReference>
<accession>A0A167R2T1</accession>
<feature type="region of interest" description="Disordered" evidence="5">
    <location>
        <begin position="143"/>
        <end position="177"/>
    </location>
</feature>
<dbReference type="PROSITE" id="PS50236">
    <property type="entry name" value="CHCR"/>
    <property type="match status" value="1"/>
</dbReference>
<dbReference type="Proteomes" id="UP000076738">
    <property type="component" value="Unassembled WGS sequence"/>
</dbReference>
<comment type="similarity">
    <text evidence="3">Belongs to the VAM6/VPS39 family.</text>
</comment>
<protein>
    <recommendedName>
        <fullName evidence="10">Rab guanyl-nucleotide exchange factor</fullName>
    </recommendedName>
</protein>
<dbReference type="GO" id="GO:0000329">
    <property type="term" value="C:fungal-type vacuole membrane"/>
    <property type="evidence" value="ECO:0007669"/>
    <property type="project" value="TreeGrafter"/>
</dbReference>
<evidence type="ECO:0000259" key="7">
    <source>
        <dbReference type="Pfam" id="PF10367"/>
    </source>
</evidence>
<dbReference type="GO" id="GO:0006886">
    <property type="term" value="P:intracellular protein transport"/>
    <property type="evidence" value="ECO:0007669"/>
    <property type="project" value="UniProtKB-UniRule"/>
</dbReference>
<feature type="repeat" description="CHCR" evidence="4">
    <location>
        <begin position="361"/>
        <end position="512"/>
    </location>
</feature>
<dbReference type="Pfam" id="PF10366">
    <property type="entry name" value="Vps39_1"/>
    <property type="match status" value="1"/>
</dbReference>
<dbReference type="GO" id="GO:0012505">
    <property type="term" value="C:endomembrane system"/>
    <property type="evidence" value="ECO:0007669"/>
    <property type="project" value="UniProtKB-SubCell"/>
</dbReference>
<evidence type="ECO:0000256" key="2">
    <source>
        <dbReference type="ARBA" id="ARBA00023136"/>
    </source>
</evidence>
<dbReference type="EMBL" id="KV417269">
    <property type="protein sequence ID" value="KZP00495.1"/>
    <property type="molecule type" value="Genomic_DNA"/>
</dbReference>
<proteinExistence type="inferred from homology"/>
<dbReference type="InterPro" id="IPR019453">
    <property type="entry name" value="VPS39/TGFA1_Znf"/>
</dbReference>
<keyword evidence="2" id="KW-0472">Membrane</keyword>
<evidence type="ECO:0000256" key="4">
    <source>
        <dbReference type="PROSITE-ProRule" id="PRU01006"/>
    </source>
</evidence>
<evidence type="ECO:0000313" key="9">
    <source>
        <dbReference type="Proteomes" id="UP000076738"/>
    </source>
</evidence>
<dbReference type="AlphaFoldDB" id="A0A167R2T1"/>
<evidence type="ECO:0000256" key="5">
    <source>
        <dbReference type="SAM" id="MobiDB-lite"/>
    </source>
</evidence>
<evidence type="ECO:0000313" key="8">
    <source>
        <dbReference type="EMBL" id="KZP00495.1"/>
    </source>
</evidence>
<dbReference type="GO" id="GO:0006914">
    <property type="term" value="P:autophagy"/>
    <property type="evidence" value="ECO:0007669"/>
    <property type="project" value="TreeGrafter"/>
</dbReference>
<comment type="subcellular location">
    <subcellularLocation>
        <location evidence="1">Endomembrane system</location>
        <topology evidence="1">Peripheral membrane protein</topology>
    </subcellularLocation>
</comment>
<gene>
    <name evidence="8" type="ORF">CALVIDRAFT_552763</name>
</gene>
<feature type="region of interest" description="Disordered" evidence="5">
    <location>
        <begin position="102"/>
        <end position="122"/>
    </location>
</feature>
<keyword evidence="9" id="KW-1185">Reference proteome</keyword>
<dbReference type="GO" id="GO:0034058">
    <property type="term" value="P:endosomal vesicle fusion"/>
    <property type="evidence" value="ECO:0007669"/>
    <property type="project" value="TreeGrafter"/>
</dbReference>
<feature type="domain" description="Vacuolar sorting protein 39/Transforming growth factor beta receptor-associated" evidence="6">
    <location>
        <begin position="244"/>
        <end position="346"/>
    </location>
</feature>
<dbReference type="Pfam" id="PF00637">
    <property type="entry name" value="Clathrin"/>
    <property type="match status" value="1"/>
</dbReference>
<organism evidence="8 9">
    <name type="scientific">Calocera viscosa (strain TUFC12733)</name>
    <dbReference type="NCBI Taxonomy" id="1330018"/>
    <lineage>
        <taxon>Eukaryota</taxon>
        <taxon>Fungi</taxon>
        <taxon>Dikarya</taxon>
        <taxon>Basidiomycota</taxon>
        <taxon>Agaricomycotina</taxon>
        <taxon>Dacrymycetes</taxon>
        <taxon>Dacrymycetales</taxon>
        <taxon>Dacrymycetaceae</taxon>
        <taxon>Calocera</taxon>
    </lineage>
</organism>
<feature type="compositionally biased region" description="Low complexity" evidence="5">
    <location>
        <begin position="153"/>
        <end position="166"/>
    </location>
</feature>
<dbReference type="Pfam" id="PF10367">
    <property type="entry name" value="zf-Vps39_C"/>
    <property type="match status" value="1"/>
</dbReference>
<dbReference type="STRING" id="1330018.A0A167R2T1"/>
<dbReference type="PANTHER" id="PTHR12894:SF49">
    <property type="entry name" value="VAM6_VPS39-LIKE PROTEIN"/>
    <property type="match status" value="1"/>
</dbReference>
<evidence type="ECO:0000259" key="6">
    <source>
        <dbReference type="Pfam" id="PF10366"/>
    </source>
</evidence>
<dbReference type="InterPro" id="IPR032914">
    <property type="entry name" value="Vam6/VPS39/TRAP1"/>
</dbReference>
<dbReference type="InterPro" id="IPR055358">
    <property type="entry name" value="CHCR"/>
</dbReference>
<evidence type="ECO:0000256" key="3">
    <source>
        <dbReference type="ARBA" id="ARBA00038201"/>
    </source>
</evidence>
<dbReference type="PANTHER" id="PTHR12894">
    <property type="entry name" value="CNH DOMAIN CONTAINING"/>
    <property type="match status" value="1"/>
</dbReference>
<evidence type="ECO:0008006" key="10">
    <source>
        <dbReference type="Google" id="ProtNLM"/>
    </source>
</evidence>
<dbReference type="InterPro" id="IPR019452">
    <property type="entry name" value="VPS39/TGF_beta_rcpt-assoc_1"/>
</dbReference>
<evidence type="ECO:0000256" key="1">
    <source>
        <dbReference type="ARBA" id="ARBA00004184"/>
    </source>
</evidence>
<sequence>MESWTQKFDELIEAYAYEKALALLDEVPAGPEQESSRRLAQSLRAVQLFSETKFNQATNLFLELETTPALVLALYPEEISGRLSVHQKDWIRLFGGKGSLFPEEEEEKEKDPDSASLSSVNTTKKEAKKSMWLVGGLEGFMGGSRTRTESAQSDASSVKAAPPSAKTTPRKGPDDHRRSLEALLRYLPDRRQKVIGAFAKHADVMAKLAWTSLFSDPVSDLQTIPSVPIEQLEPTQLLRVAQIVDGALLKSYLAVRPGLVGSLCRLDPNWCEVSEVETELKARKKYDELIALYRGKKLHESALHLLHELSEEEDDDEEEKVGPTIRYLQRLGVQHLDVIFSSAEWVFKASPTKALEIFTADLSEVDTLPRDEVARYLQRIDPSHDTCIQYLEQITTRGEDSWALHELLVDLYLEKAPTNADAYRKLLNFIQSSDKYRPDRLLARLPQNDLYEARALLLGKLGRHEGALQIYVNRLEDYHKAEQYCKRMQGTHPELFLVLLKLYLAPEPGFKPLIAPALALIAHHSVQLEPIPTLELLPPLMSVQDVSRFLSRALKDERKWARLEREVRKSRGDAVAFELVKLQERKVVVGDLRICPQCKKRLGSSVIAVHSPRGEVTHYQCREAFSRQIMAERGMPPP</sequence>
<dbReference type="OrthoDB" id="5325112at2759"/>
<name>A0A167R2T1_CALVF</name>
<feature type="domain" description="Vacuolar sorting protein 39/Transforming growth factor beta receptor-associated zinc finger" evidence="7">
    <location>
        <begin position="585"/>
        <end position="622"/>
    </location>
</feature>
<reference evidence="8 9" key="1">
    <citation type="journal article" date="2016" name="Mol. Biol. Evol.">
        <title>Comparative Genomics of Early-Diverging Mushroom-Forming Fungi Provides Insights into the Origins of Lignocellulose Decay Capabilities.</title>
        <authorList>
            <person name="Nagy L.G."/>
            <person name="Riley R."/>
            <person name="Tritt A."/>
            <person name="Adam C."/>
            <person name="Daum C."/>
            <person name="Floudas D."/>
            <person name="Sun H."/>
            <person name="Yadav J.S."/>
            <person name="Pangilinan J."/>
            <person name="Larsson K.H."/>
            <person name="Matsuura K."/>
            <person name="Barry K."/>
            <person name="Labutti K."/>
            <person name="Kuo R."/>
            <person name="Ohm R.A."/>
            <person name="Bhattacharya S.S."/>
            <person name="Shirouzu T."/>
            <person name="Yoshinaga Y."/>
            <person name="Martin F.M."/>
            <person name="Grigoriev I.V."/>
            <person name="Hibbett D.S."/>
        </authorList>
    </citation>
    <scope>NUCLEOTIDE SEQUENCE [LARGE SCALE GENOMIC DNA]</scope>
    <source>
        <strain evidence="8 9">TUFC12733</strain>
    </source>
</reference>